<dbReference type="EMBL" id="QNQU01000010">
    <property type="protein sequence ID" value="RBQ06665.1"/>
    <property type="molecule type" value="Genomic_DNA"/>
</dbReference>
<dbReference type="RefSeq" id="WP_113949228.1">
    <property type="nucleotide sequence ID" value="NZ_QNQU01000010.1"/>
</dbReference>
<feature type="region of interest" description="Disordered" evidence="1">
    <location>
        <begin position="135"/>
        <end position="164"/>
    </location>
</feature>
<protein>
    <submittedName>
        <fullName evidence="2">Uncharacterized protein</fullName>
    </submittedName>
</protein>
<sequence>MNKIKVVSVTGSEVDAKKSKIQRLAAPIKALMSAIVQKFKNTKPVSGSGKTALLAAFLVAISTLSVSAQKTGVLSVLSKYNIDAAILDPNNFAQPDDYSFDLKQSTSAAGKGKTIEAKFDPSATANEQWTVVSVDGKSPSKGDINEFRKNQSKPSQSKSDDSSFRIEKETPDYLVISSKIDAATAPKDAAFMKDCRSLITVNLKTKRVEQIQTLNEKPVKIKILSVDKLNIVTKYRWDEQAKRYFTINQNLDMQGKFLGQSVPVQTISEYSNYVKR</sequence>
<dbReference type="OrthoDB" id="1494413at2"/>
<dbReference type="Proteomes" id="UP000252081">
    <property type="component" value="Unassembled WGS sequence"/>
</dbReference>
<comment type="caution">
    <text evidence="2">The sequence shown here is derived from an EMBL/GenBank/DDBJ whole genome shotgun (WGS) entry which is preliminary data.</text>
</comment>
<organism evidence="2 3">
    <name type="scientific">Pedobacter miscanthi</name>
    <dbReference type="NCBI Taxonomy" id="2259170"/>
    <lineage>
        <taxon>Bacteria</taxon>
        <taxon>Pseudomonadati</taxon>
        <taxon>Bacteroidota</taxon>
        <taxon>Sphingobacteriia</taxon>
        <taxon>Sphingobacteriales</taxon>
        <taxon>Sphingobacteriaceae</taxon>
        <taxon>Pedobacter</taxon>
    </lineage>
</organism>
<feature type="compositionally biased region" description="Basic and acidic residues" evidence="1">
    <location>
        <begin position="138"/>
        <end position="149"/>
    </location>
</feature>
<name>A0A366KYE2_9SPHI</name>
<gene>
    <name evidence="2" type="ORF">DRW42_12825</name>
</gene>
<dbReference type="AlphaFoldDB" id="A0A366KYE2"/>
<reference evidence="2 3" key="1">
    <citation type="submission" date="2018-07" db="EMBL/GenBank/DDBJ databases">
        <title>A draft genome of a endophytic bacteria, a new species of Pedobacter.</title>
        <authorList>
            <person name="Zhang Z.D."/>
            <person name="Chen Z.J."/>
        </authorList>
    </citation>
    <scope>NUCLEOTIDE SEQUENCE [LARGE SCALE GENOMIC DNA]</scope>
    <source>
        <strain evidence="2 3">RS10</strain>
    </source>
</reference>
<evidence type="ECO:0000313" key="3">
    <source>
        <dbReference type="Proteomes" id="UP000252081"/>
    </source>
</evidence>
<keyword evidence="3" id="KW-1185">Reference proteome</keyword>
<proteinExistence type="predicted"/>
<evidence type="ECO:0000313" key="2">
    <source>
        <dbReference type="EMBL" id="RBQ06665.1"/>
    </source>
</evidence>
<evidence type="ECO:0000256" key="1">
    <source>
        <dbReference type="SAM" id="MobiDB-lite"/>
    </source>
</evidence>
<accession>A0A366KYE2</accession>